<evidence type="ECO:0000313" key="3">
    <source>
        <dbReference type="Proteomes" id="UP000294746"/>
    </source>
</evidence>
<feature type="transmembrane region" description="Helical" evidence="1">
    <location>
        <begin position="6"/>
        <end position="25"/>
    </location>
</feature>
<gene>
    <name evidence="2" type="ORF">EDD57_11722</name>
</gene>
<comment type="caution">
    <text evidence="2">The sequence shown here is derived from an EMBL/GenBank/DDBJ whole genome shotgun (WGS) entry which is preliminary data.</text>
</comment>
<dbReference type="Proteomes" id="UP000294746">
    <property type="component" value="Unassembled WGS sequence"/>
</dbReference>
<reference evidence="2 3" key="1">
    <citation type="submission" date="2019-03" db="EMBL/GenBank/DDBJ databases">
        <title>Genomic Encyclopedia of Type Strains, Phase IV (KMG-IV): sequencing the most valuable type-strain genomes for metagenomic binning, comparative biology and taxonomic classification.</title>
        <authorList>
            <person name="Goeker M."/>
        </authorList>
    </citation>
    <scope>NUCLEOTIDE SEQUENCE [LARGE SCALE GENOMIC DNA]</scope>
    <source>
        <strain evidence="2 3">DSM 46831</strain>
    </source>
</reference>
<proteinExistence type="predicted"/>
<name>A0A4R2SAU3_9BACL</name>
<keyword evidence="3" id="KW-1185">Reference proteome</keyword>
<evidence type="ECO:0000313" key="2">
    <source>
        <dbReference type="EMBL" id="TCP68335.1"/>
    </source>
</evidence>
<protein>
    <submittedName>
        <fullName evidence="2">Uncharacterized protein</fullName>
    </submittedName>
</protein>
<keyword evidence="1" id="KW-1133">Transmembrane helix</keyword>
<sequence>MMRIMVYVKAIVYFAFGLGVGLLVTKTVF</sequence>
<evidence type="ECO:0000256" key="1">
    <source>
        <dbReference type="SAM" id="Phobius"/>
    </source>
</evidence>
<keyword evidence="1" id="KW-0812">Transmembrane</keyword>
<dbReference type="EMBL" id="SLXV01000017">
    <property type="protein sequence ID" value="TCP68335.1"/>
    <property type="molecule type" value="Genomic_DNA"/>
</dbReference>
<dbReference type="AlphaFoldDB" id="A0A4R2SAU3"/>
<keyword evidence="1" id="KW-0472">Membrane</keyword>
<organism evidence="2 3">
    <name type="scientific">Baia soyae</name>
    <dbReference type="NCBI Taxonomy" id="1544746"/>
    <lineage>
        <taxon>Bacteria</taxon>
        <taxon>Bacillati</taxon>
        <taxon>Bacillota</taxon>
        <taxon>Bacilli</taxon>
        <taxon>Bacillales</taxon>
        <taxon>Thermoactinomycetaceae</taxon>
        <taxon>Baia</taxon>
    </lineage>
</organism>
<accession>A0A4R2SAU3</accession>